<dbReference type="Gene3D" id="1.25.10.10">
    <property type="entry name" value="Leucine-rich Repeat Variant"/>
    <property type="match status" value="1"/>
</dbReference>
<dbReference type="OrthoDB" id="1904066at2759"/>
<evidence type="ECO:0000259" key="2">
    <source>
        <dbReference type="Pfam" id="PF24714"/>
    </source>
</evidence>
<protein>
    <submittedName>
        <fullName evidence="3">Armadillo-like helical</fullName>
    </submittedName>
</protein>
<evidence type="ECO:0000313" key="3">
    <source>
        <dbReference type="EMBL" id="PWA66172.1"/>
    </source>
</evidence>
<dbReference type="GO" id="GO:0008017">
    <property type="term" value="F:microtubule binding"/>
    <property type="evidence" value="ECO:0007669"/>
    <property type="project" value="InterPro"/>
</dbReference>
<dbReference type="GO" id="GO:0010005">
    <property type="term" value="C:cortical microtubule, transverse to long axis"/>
    <property type="evidence" value="ECO:0007669"/>
    <property type="project" value="TreeGrafter"/>
</dbReference>
<organism evidence="3 4">
    <name type="scientific">Artemisia annua</name>
    <name type="common">Sweet wormwood</name>
    <dbReference type="NCBI Taxonomy" id="35608"/>
    <lineage>
        <taxon>Eukaryota</taxon>
        <taxon>Viridiplantae</taxon>
        <taxon>Streptophyta</taxon>
        <taxon>Embryophyta</taxon>
        <taxon>Tracheophyta</taxon>
        <taxon>Spermatophyta</taxon>
        <taxon>Magnoliopsida</taxon>
        <taxon>eudicotyledons</taxon>
        <taxon>Gunneridae</taxon>
        <taxon>Pentapetalae</taxon>
        <taxon>asterids</taxon>
        <taxon>campanulids</taxon>
        <taxon>Asterales</taxon>
        <taxon>Asteraceae</taxon>
        <taxon>Asteroideae</taxon>
        <taxon>Anthemideae</taxon>
        <taxon>Artemisiinae</taxon>
        <taxon>Artemisia</taxon>
    </lineage>
</organism>
<feature type="region of interest" description="Disordered" evidence="1">
    <location>
        <begin position="1"/>
        <end position="25"/>
    </location>
</feature>
<dbReference type="PANTHER" id="PTHR31355">
    <property type="entry name" value="MICROTUBULE-ASSOCIATED PROTEIN TORTIFOLIA1"/>
    <property type="match status" value="1"/>
</dbReference>
<dbReference type="STRING" id="35608.A0A2U1MY34"/>
<comment type="caution">
    <text evidence="3">The sequence shown here is derived from an EMBL/GenBank/DDBJ whole genome shotgun (WGS) entry which is preliminary data.</text>
</comment>
<dbReference type="Pfam" id="PF24714">
    <property type="entry name" value="TOR1L1_N"/>
    <property type="match status" value="1"/>
</dbReference>
<dbReference type="PANTHER" id="PTHR31355:SF7">
    <property type="entry name" value="MICROTUBULE-ASSOCIATED PROTEIN TORTIFOLIA1"/>
    <property type="match status" value="1"/>
</dbReference>
<dbReference type="InterPro" id="IPR057600">
    <property type="entry name" value="TORTIFOLIA1/SINE1-2_N"/>
</dbReference>
<name>A0A2U1MY34_ARTAN</name>
<sequence length="175" mass="19204">MPTTSTTKSLKPPTKPHTTPTPSMSTMMELKQSTLNSLTKLSDKDTHHIALLELQTIIKTLSQDTISIFLNTLYSQTTITTITTKPSLKKEAIKLFSLLSDTHCDLTMTHLKKIVTCIVKCLNDPDSGVKEACIDAIGALSGNKWVQSGVALCLGKMVEMSKLKKQKPTFTSAFF</sequence>
<dbReference type="AlphaFoldDB" id="A0A2U1MY34"/>
<dbReference type="InterPro" id="IPR033337">
    <property type="entry name" value="TORTIFOLIA1/SINE1-2"/>
</dbReference>
<dbReference type="Proteomes" id="UP000245207">
    <property type="component" value="Unassembled WGS sequence"/>
</dbReference>
<keyword evidence="4" id="KW-1185">Reference proteome</keyword>
<reference evidence="3 4" key="1">
    <citation type="journal article" date="2018" name="Mol. Plant">
        <title>The genome of Artemisia annua provides insight into the evolution of Asteraceae family and artemisinin biosynthesis.</title>
        <authorList>
            <person name="Shen Q."/>
            <person name="Zhang L."/>
            <person name="Liao Z."/>
            <person name="Wang S."/>
            <person name="Yan T."/>
            <person name="Shi P."/>
            <person name="Liu M."/>
            <person name="Fu X."/>
            <person name="Pan Q."/>
            <person name="Wang Y."/>
            <person name="Lv Z."/>
            <person name="Lu X."/>
            <person name="Zhang F."/>
            <person name="Jiang W."/>
            <person name="Ma Y."/>
            <person name="Chen M."/>
            <person name="Hao X."/>
            <person name="Li L."/>
            <person name="Tang Y."/>
            <person name="Lv G."/>
            <person name="Zhou Y."/>
            <person name="Sun X."/>
            <person name="Brodelius P.E."/>
            <person name="Rose J.K.C."/>
            <person name="Tang K."/>
        </authorList>
    </citation>
    <scope>NUCLEOTIDE SEQUENCE [LARGE SCALE GENOMIC DNA]</scope>
    <source>
        <strain evidence="4">cv. Huhao1</strain>
        <tissue evidence="3">Leaf</tissue>
    </source>
</reference>
<accession>A0A2U1MY34</accession>
<evidence type="ECO:0000313" key="4">
    <source>
        <dbReference type="Proteomes" id="UP000245207"/>
    </source>
</evidence>
<dbReference type="GO" id="GO:0010031">
    <property type="term" value="P:circumnutation"/>
    <property type="evidence" value="ECO:0007669"/>
    <property type="project" value="TreeGrafter"/>
</dbReference>
<dbReference type="InterPro" id="IPR011989">
    <property type="entry name" value="ARM-like"/>
</dbReference>
<evidence type="ECO:0000256" key="1">
    <source>
        <dbReference type="SAM" id="MobiDB-lite"/>
    </source>
</evidence>
<proteinExistence type="predicted"/>
<feature type="domain" description="TORTIFOLIA1/SINE1-2 N-terminal" evidence="2">
    <location>
        <begin position="28"/>
        <end position="142"/>
    </location>
</feature>
<dbReference type="GO" id="GO:0009826">
    <property type="term" value="P:unidimensional cell growth"/>
    <property type="evidence" value="ECO:0007669"/>
    <property type="project" value="TreeGrafter"/>
</dbReference>
<gene>
    <name evidence="3" type="ORF">CTI12_AA332510</name>
</gene>
<dbReference type="SUPFAM" id="SSF48371">
    <property type="entry name" value="ARM repeat"/>
    <property type="match status" value="1"/>
</dbReference>
<dbReference type="InterPro" id="IPR016024">
    <property type="entry name" value="ARM-type_fold"/>
</dbReference>
<dbReference type="EMBL" id="PKPP01004088">
    <property type="protein sequence ID" value="PWA66172.1"/>
    <property type="molecule type" value="Genomic_DNA"/>
</dbReference>